<dbReference type="Gene3D" id="3.30.420.40">
    <property type="match status" value="1"/>
</dbReference>
<dbReference type="InterPro" id="IPR043129">
    <property type="entry name" value="ATPase_NBD"/>
</dbReference>
<dbReference type="Gramene" id="Psat02G0212100-T1">
    <property type="protein sequence ID" value="KAI5435581.1"/>
    <property type="gene ID" value="KIW84_022121"/>
</dbReference>
<feature type="compositionally biased region" description="Basic and acidic residues" evidence="1">
    <location>
        <begin position="39"/>
        <end position="54"/>
    </location>
</feature>
<dbReference type="Proteomes" id="UP001058974">
    <property type="component" value="Chromosome 2"/>
</dbReference>
<proteinExistence type="predicted"/>
<feature type="region of interest" description="Disordered" evidence="1">
    <location>
        <begin position="35"/>
        <end position="54"/>
    </location>
</feature>
<dbReference type="PANTHER" id="PTHR11937">
    <property type="entry name" value="ACTIN"/>
    <property type="match status" value="1"/>
</dbReference>
<comment type="caution">
    <text evidence="2">The sequence shown here is derived from an EMBL/GenBank/DDBJ whole genome shotgun (WGS) entry which is preliminary data.</text>
</comment>
<evidence type="ECO:0000313" key="2">
    <source>
        <dbReference type="EMBL" id="KAI5435581.1"/>
    </source>
</evidence>
<organism evidence="2 3">
    <name type="scientific">Pisum sativum</name>
    <name type="common">Garden pea</name>
    <name type="synonym">Lathyrus oleraceus</name>
    <dbReference type="NCBI Taxonomy" id="3888"/>
    <lineage>
        <taxon>Eukaryota</taxon>
        <taxon>Viridiplantae</taxon>
        <taxon>Streptophyta</taxon>
        <taxon>Embryophyta</taxon>
        <taxon>Tracheophyta</taxon>
        <taxon>Spermatophyta</taxon>
        <taxon>Magnoliopsida</taxon>
        <taxon>eudicotyledons</taxon>
        <taxon>Gunneridae</taxon>
        <taxon>Pentapetalae</taxon>
        <taxon>rosids</taxon>
        <taxon>fabids</taxon>
        <taxon>Fabales</taxon>
        <taxon>Fabaceae</taxon>
        <taxon>Papilionoideae</taxon>
        <taxon>50 kb inversion clade</taxon>
        <taxon>NPAAA clade</taxon>
        <taxon>Hologalegina</taxon>
        <taxon>IRL clade</taxon>
        <taxon>Fabeae</taxon>
        <taxon>Lathyrus</taxon>
    </lineage>
</organism>
<evidence type="ECO:0000256" key="1">
    <source>
        <dbReference type="SAM" id="MobiDB-lite"/>
    </source>
</evidence>
<dbReference type="InterPro" id="IPR004000">
    <property type="entry name" value="Actin"/>
</dbReference>
<accession>A0A9D4Y9Q0</accession>
<dbReference type="Pfam" id="PF00022">
    <property type="entry name" value="Actin"/>
    <property type="match status" value="1"/>
</dbReference>
<keyword evidence="3" id="KW-1185">Reference proteome</keyword>
<name>A0A9D4Y9Q0_PEA</name>
<dbReference type="AlphaFoldDB" id="A0A9D4Y9Q0"/>
<gene>
    <name evidence="2" type="ORF">KIW84_022121</name>
</gene>
<protein>
    <submittedName>
        <fullName evidence="2">Actin-like protein arp9 (SWI/SNF complex component arp9)</fullName>
    </submittedName>
</protein>
<sequence length="346" mass="38921">MGRVDGYNPHGNRKDLPFTWTNVYEEVTSSSSLSALETTNKDETSVSLDPKDGSDLKEIGMSNRKFREFICGEEALRISPTEPYCLCRPIRRGHLNISQHYPMQQVLEDLRAIWDWILIEKLHIPRNERNMYSAILVMPETFDNREIKEILSVVLQELCFGSAVVHQEGLATVFGNGLSTACVVNIGAQVTSLICIEDGAALPSTARTLTFGGEEGQLDAVAVVHSYEEKAPPGSHRTRLTALNVPPMGLFYPMLFVPDVYPPPPRTWFSDYEDMLEDTWHIDFSRRSDMSDTFYPNVNGGLPMWESYPVYSKPKKEENLGLAEAITNCILSTGNFLVSYSFISYA</sequence>
<reference evidence="2 3" key="1">
    <citation type="journal article" date="2022" name="Nat. Genet.">
        <title>Improved pea reference genome and pan-genome highlight genomic features and evolutionary characteristics.</title>
        <authorList>
            <person name="Yang T."/>
            <person name="Liu R."/>
            <person name="Luo Y."/>
            <person name="Hu S."/>
            <person name="Wang D."/>
            <person name="Wang C."/>
            <person name="Pandey M.K."/>
            <person name="Ge S."/>
            <person name="Xu Q."/>
            <person name="Li N."/>
            <person name="Li G."/>
            <person name="Huang Y."/>
            <person name="Saxena R.K."/>
            <person name="Ji Y."/>
            <person name="Li M."/>
            <person name="Yan X."/>
            <person name="He Y."/>
            <person name="Liu Y."/>
            <person name="Wang X."/>
            <person name="Xiang C."/>
            <person name="Varshney R.K."/>
            <person name="Ding H."/>
            <person name="Gao S."/>
            <person name="Zong X."/>
        </authorList>
    </citation>
    <scope>NUCLEOTIDE SEQUENCE [LARGE SCALE GENOMIC DNA]</scope>
    <source>
        <strain evidence="2 3">cv. Zhongwan 6</strain>
    </source>
</reference>
<dbReference type="SUPFAM" id="SSF53067">
    <property type="entry name" value="Actin-like ATPase domain"/>
    <property type="match status" value="2"/>
</dbReference>
<dbReference type="EMBL" id="JAMSHJ010000002">
    <property type="protein sequence ID" value="KAI5435581.1"/>
    <property type="molecule type" value="Genomic_DNA"/>
</dbReference>
<dbReference type="FunFam" id="3.30.420.40:FF:000400">
    <property type="entry name" value="Actin-related protein 9"/>
    <property type="match status" value="1"/>
</dbReference>
<evidence type="ECO:0000313" key="3">
    <source>
        <dbReference type="Proteomes" id="UP001058974"/>
    </source>
</evidence>